<feature type="compositionally biased region" description="Acidic residues" evidence="1">
    <location>
        <begin position="238"/>
        <end position="254"/>
    </location>
</feature>
<dbReference type="EMBL" id="CAJVPL010001621">
    <property type="protein sequence ID" value="CAG8580292.1"/>
    <property type="molecule type" value="Genomic_DNA"/>
</dbReference>
<evidence type="ECO:0000256" key="1">
    <source>
        <dbReference type="SAM" id="MobiDB-lite"/>
    </source>
</evidence>
<sequence>YKFPASVATSQVKNIAVEVSRSGRITYVAEIEPVICQEKYCEETFGGIDEELPSIQKEMEKFTKKINRTPVDNLSSVIEEAQKESFNAAWKQMKVNYGGEEPPYFSARAIYKINFPPSLWNELTEKQQESAKKDGHVRGEQNPNNPAELDNNSLFYGAPRTGKSIMAEKLAYEADIYPLVVIQGSTLTPNKSDTNANVTLLLKFIFTVSAITHDLVNNFGYERDKEDGEASTNPNAEYEPEKDEENDEQEETNDDKEKKDKKRKLELKGKTIDQAREDNKKAQAEADD</sequence>
<feature type="compositionally biased region" description="Basic and acidic residues" evidence="1">
    <location>
        <begin position="266"/>
        <end position="288"/>
    </location>
</feature>
<feature type="non-terminal residue" evidence="2">
    <location>
        <position position="288"/>
    </location>
</feature>
<dbReference type="AlphaFoldDB" id="A0A9N9BX78"/>
<gene>
    <name evidence="2" type="ORF">AGERDE_LOCUS8087</name>
</gene>
<feature type="compositionally biased region" description="Polar residues" evidence="1">
    <location>
        <begin position="141"/>
        <end position="153"/>
    </location>
</feature>
<reference evidence="2" key="1">
    <citation type="submission" date="2021-06" db="EMBL/GenBank/DDBJ databases">
        <authorList>
            <person name="Kallberg Y."/>
            <person name="Tangrot J."/>
            <person name="Rosling A."/>
        </authorList>
    </citation>
    <scope>NUCLEOTIDE SEQUENCE</scope>
    <source>
        <strain evidence="2">MT106</strain>
    </source>
</reference>
<proteinExistence type="predicted"/>
<feature type="region of interest" description="Disordered" evidence="1">
    <location>
        <begin position="125"/>
        <end position="153"/>
    </location>
</feature>
<feature type="region of interest" description="Disordered" evidence="1">
    <location>
        <begin position="222"/>
        <end position="288"/>
    </location>
</feature>
<keyword evidence="3" id="KW-1185">Reference proteome</keyword>
<evidence type="ECO:0000313" key="3">
    <source>
        <dbReference type="Proteomes" id="UP000789831"/>
    </source>
</evidence>
<dbReference type="OrthoDB" id="446168at2759"/>
<organism evidence="2 3">
    <name type="scientific">Ambispora gerdemannii</name>
    <dbReference type="NCBI Taxonomy" id="144530"/>
    <lineage>
        <taxon>Eukaryota</taxon>
        <taxon>Fungi</taxon>
        <taxon>Fungi incertae sedis</taxon>
        <taxon>Mucoromycota</taxon>
        <taxon>Glomeromycotina</taxon>
        <taxon>Glomeromycetes</taxon>
        <taxon>Archaeosporales</taxon>
        <taxon>Ambisporaceae</taxon>
        <taxon>Ambispora</taxon>
    </lineage>
</organism>
<evidence type="ECO:0000313" key="2">
    <source>
        <dbReference type="EMBL" id="CAG8580292.1"/>
    </source>
</evidence>
<protein>
    <submittedName>
        <fullName evidence="2">2470_t:CDS:1</fullName>
    </submittedName>
</protein>
<feature type="compositionally biased region" description="Basic and acidic residues" evidence="1">
    <location>
        <begin position="125"/>
        <end position="139"/>
    </location>
</feature>
<accession>A0A9N9BX78</accession>
<name>A0A9N9BX78_9GLOM</name>
<comment type="caution">
    <text evidence="2">The sequence shown here is derived from an EMBL/GenBank/DDBJ whole genome shotgun (WGS) entry which is preliminary data.</text>
</comment>
<dbReference type="Proteomes" id="UP000789831">
    <property type="component" value="Unassembled WGS sequence"/>
</dbReference>